<gene>
    <name evidence="1" type="ORF">H9942_03265</name>
</gene>
<name>A0A9D2LYG9_9FIRM</name>
<dbReference type="InterPro" id="IPR006439">
    <property type="entry name" value="HAD-SF_hydro_IA"/>
</dbReference>
<dbReference type="GO" id="GO:0008253">
    <property type="term" value="F:5'-nucleotidase activity"/>
    <property type="evidence" value="ECO:0007669"/>
    <property type="project" value="InterPro"/>
</dbReference>
<evidence type="ECO:0000313" key="1">
    <source>
        <dbReference type="EMBL" id="HJB37073.1"/>
    </source>
</evidence>
<dbReference type="InterPro" id="IPR023214">
    <property type="entry name" value="HAD_sf"/>
</dbReference>
<proteinExistence type="predicted"/>
<evidence type="ECO:0000313" key="2">
    <source>
        <dbReference type="Proteomes" id="UP000824214"/>
    </source>
</evidence>
<dbReference type="PANTHER" id="PTHR47478:SF1">
    <property type="entry name" value="PYRIMIDINE 5'-NUCLEOTIDASE YJJG"/>
    <property type="match status" value="1"/>
</dbReference>
<protein>
    <submittedName>
        <fullName evidence="1">YjjG family noncanonical pyrimidine nucleotidase</fullName>
    </submittedName>
</protein>
<dbReference type="CDD" id="cd04305">
    <property type="entry name" value="HAD_Neu5Ac-Pase_like"/>
    <property type="match status" value="1"/>
</dbReference>
<dbReference type="InterPro" id="IPR023198">
    <property type="entry name" value="PGP-like_dom2"/>
</dbReference>
<organism evidence="1 2">
    <name type="scientific">Candidatus Acutalibacter ornithocaccae</name>
    <dbReference type="NCBI Taxonomy" id="2838416"/>
    <lineage>
        <taxon>Bacteria</taxon>
        <taxon>Bacillati</taxon>
        <taxon>Bacillota</taxon>
        <taxon>Clostridia</taxon>
        <taxon>Eubacteriales</taxon>
        <taxon>Acutalibacteraceae</taxon>
        <taxon>Acutalibacter</taxon>
    </lineage>
</organism>
<reference evidence="1" key="2">
    <citation type="submission" date="2021-04" db="EMBL/GenBank/DDBJ databases">
        <authorList>
            <person name="Gilroy R."/>
        </authorList>
    </citation>
    <scope>NUCLEOTIDE SEQUENCE</scope>
    <source>
        <strain evidence="1">ChiBcolR8-3208</strain>
    </source>
</reference>
<dbReference type="PANTHER" id="PTHR47478">
    <property type="match status" value="1"/>
</dbReference>
<dbReference type="InterPro" id="IPR052550">
    <property type="entry name" value="Pyrimidine_5'-ntase_YjjG"/>
</dbReference>
<accession>A0A9D2LYG9</accession>
<dbReference type="NCBIfam" id="TIGR02254">
    <property type="entry name" value="YjjG_YfnB"/>
    <property type="match status" value="1"/>
</dbReference>
<dbReference type="InterPro" id="IPR036412">
    <property type="entry name" value="HAD-like_sf"/>
</dbReference>
<dbReference type="Gene3D" id="3.40.50.1000">
    <property type="entry name" value="HAD superfamily/HAD-like"/>
    <property type="match status" value="1"/>
</dbReference>
<reference evidence="1" key="1">
    <citation type="journal article" date="2021" name="PeerJ">
        <title>Extensive microbial diversity within the chicken gut microbiome revealed by metagenomics and culture.</title>
        <authorList>
            <person name="Gilroy R."/>
            <person name="Ravi A."/>
            <person name="Getino M."/>
            <person name="Pursley I."/>
            <person name="Horton D.L."/>
            <person name="Alikhan N.F."/>
            <person name="Baker D."/>
            <person name="Gharbi K."/>
            <person name="Hall N."/>
            <person name="Watson M."/>
            <person name="Adriaenssens E.M."/>
            <person name="Foster-Nyarko E."/>
            <person name="Jarju S."/>
            <person name="Secka A."/>
            <person name="Antonio M."/>
            <person name="Oren A."/>
            <person name="Chaudhuri R.R."/>
            <person name="La Ragione R."/>
            <person name="Hildebrand F."/>
            <person name="Pallen M.J."/>
        </authorList>
    </citation>
    <scope>NUCLEOTIDE SEQUENCE</scope>
    <source>
        <strain evidence="1">ChiBcolR8-3208</strain>
    </source>
</reference>
<dbReference type="Proteomes" id="UP000824214">
    <property type="component" value="Unassembled WGS sequence"/>
</dbReference>
<dbReference type="Pfam" id="PF00702">
    <property type="entry name" value="Hydrolase"/>
    <property type="match status" value="1"/>
</dbReference>
<dbReference type="SFLD" id="SFLDS00003">
    <property type="entry name" value="Haloacid_Dehalogenase"/>
    <property type="match status" value="1"/>
</dbReference>
<dbReference type="AlphaFoldDB" id="A0A9D2LYG9"/>
<dbReference type="Gene3D" id="1.10.150.240">
    <property type="entry name" value="Putative phosphatase, domain 2"/>
    <property type="match status" value="1"/>
</dbReference>
<sequence>MKRYRFLLFDADYTLLDFDKDMFHAFQATYEACFGSQRPYSPQLLEQYEVCNNRWWEKLERGECTKSQLYVGRFQDFLQETGLTGQPEEINRLYFENLAQGGALLPGALELVRDLSGAYQLYIVTNGNAVSQMSRLERSGLLPYVQDVFVSEDAGAAKPDVRYFDYAFSRIPGFEKERALLIGDSLTSDMLGAQNAGIDSMWYCPQALRYYPEWEEEAKKLSITYQVGSFAAIRGMLL</sequence>
<dbReference type="EMBL" id="DWXZ01000058">
    <property type="protein sequence ID" value="HJB37073.1"/>
    <property type="molecule type" value="Genomic_DNA"/>
</dbReference>
<dbReference type="NCBIfam" id="TIGR01549">
    <property type="entry name" value="HAD-SF-IA-v1"/>
    <property type="match status" value="1"/>
</dbReference>
<dbReference type="SFLD" id="SFLDG01129">
    <property type="entry name" value="C1.5:_HAD__Beta-PGM__Phosphata"/>
    <property type="match status" value="1"/>
</dbReference>
<dbReference type="SUPFAM" id="SSF56784">
    <property type="entry name" value="HAD-like"/>
    <property type="match status" value="1"/>
</dbReference>
<dbReference type="InterPro" id="IPR011951">
    <property type="entry name" value="HAD-SF_hydro_IA_YjjG/PynA"/>
</dbReference>
<comment type="caution">
    <text evidence="1">The sequence shown here is derived from an EMBL/GenBank/DDBJ whole genome shotgun (WGS) entry which is preliminary data.</text>
</comment>